<name>A0A3Q9RNZ9_9BACI</name>
<dbReference type="KEGG" id="pasa:BAOM_2452"/>
<evidence type="ECO:0000313" key="7">
    <source>
        <dbReference type="Proteomes" id="UP000283095"/>
    </source>
</evidence>
<dbReference type="GO" id="GO:0005886">
    <property type="term" value="C:plasma membrane"/>
    <property type="evidence" value="ECO:0007669"/>
    <property type="project" value="UniProtKB-SubCell"/>
</dbReference>
<keyword evidence="5" id="KW-0472">Membrane</keyword>
<evidence type="ECO:0000256" key="5">
    <source>
        <dbReference type="ARBA" id="ARBA00023136"/>
    </source>
</evidence>
<evidence type="ECO:0000256" key="1">
    <source>
        <dbReference type="ARBA" id="ARBA00004651"/>
    </source>
</evidence>
<dbReference type="RefSeq" id="WP_127760383.1">
    <property type="nucleotide sequence ID" value="NZ_CP026095.1"/>
</dbReference>
<accession>A0A3Q9RNZ9</accession>
<evidence type="ECO:0000256" key="3">
    <source>
        <dbReference type="ARBA" id="ARBA00022692"/>
    </source>
</evidence>
<dbReference type="EMBL" id="CP026095">
    <property type="protein sequence ID" value="AZV43061.1"/>
    <property type="molecule type" value="Genomic_DNA"/>
</dbReference>
<evidence type="ECO:0000256" key="4">
    <source>
        <dbReference type="ARBA" id="ARBA00022989"/>
    </source>
</evidence>
<dbReference type="GO" id="GO:0006825">
    <property type="term" value="P:copper ion transport"/>
    <property type="evidence" value="ECO:0007669"/>
    <property type="project" value="InterPro"/>
</dbReference>
<dbReference type="PANTHER" id="PTHR34820:SF4">
    <property type="entry name" value="INNER MEMBRANE PROTEIN YEBZ"/>
    <property type="match status" value="1"/>
</dbReference>
<reference evidence="6 7" key="1">
    <citation type="submission" date="2018-01" db="EMBL/GenBank/DDBJ databases">
        <title>Bacillus asahii Genome sequencing and assembly.</title>
        <authorList>
            <person name="Jiang H."/>
            <person name="Feng Y."/>
            <person name="Zhao F."/>
            <person name="Lin X."/>
        </authorList>
    </citation>
    <scope>NUCLEOTIDE SEQUENCE [LARGE SCALE GENOMIC DNA]</scope>
    <source>
        <strain evidence="6 7">OM18</strain>
    </source>
</reference>
<organism evidence="6 7">
    <name type="scientific">Peribacillus asahii</name>
    <dbReference type="NCBI Taxonomy" id="228899"/>
    <lineage>
        <taxon>Bacteria</taxon>
        <taxon>Bacillati</taxon>
        <taxon>Bacillota</taxon>
        <taxon>Bacilli</taxon>
        <taxon>Bacillales</taxon>
        <taxon>Bacillaceae</taxon>
        <taxon>Peribacillus</taxon>
    </lineage>
</organism>
<gene>
    <name evidence="6" type="ORF">BAOM_2452</name>
</gene>
<sequence length="365" mass="41757">MVFIGIISEPLLYICFSLLIGSFLLQIVPSSYRPDFNVPKGVLMAATAGIAIFSFIPVLQIILYLYQDIGFSQTFKSVLFTFEVGKAWIFTYLVSNALFIYIVWFDYRKRSLYAYFGMVITFMLILALGWSSHASSIEKWNGFLIHTIHFLAVTIWVGILIVVSWFSRNYSNWLNFLRWFTPVAMMCFLITVITGLFLMTVVINYKDYTNSWMLPYGQALLIKHLFLIPLMTYAFINSVLIRRKLKNHENFNPIRWTKAESLVVFLIFSTTAILGQQEPPHDIKTTLASSGVSKLFDLFYQGNITRDFVIVLGLELNSVMLLILALSFLGLTILSYIKKASILLGFSMSVLCVVAFYLSLMVSIQ</sequence>
<evidence type="ECO:0000256" key="2">
    <source>
        <dbReference type="ARBA" id="ARBA00022475"/>
    </source>
</evidence>
<evidence type="ECO:0000313" key="6">
    <source>
        <dbReference type="EMBL" id="AZV43061.1"/>
    </source>
</evidence>
<dbReference type="Proteomes" id="UP000283095">
    <property type="component" value="Chromosome"/>
</dbReference>
<dbReference type="OrthoDB" id="2387346at2"/>
<keyword evidence="3" id="KW-0812">Transmembrane</keyword>
<dbReference type="InterPro" id="IPR032694">
    <property type="entry name" value="CopC/D"/>
</dbReference>
<protein>
    <submittedName>
        <fullName evidence="6">Uncharacterized protein</fullName>
    </submittedName>
</protein>
<dbReference type="PANTHER" id="PTHR34820">
    <property type="entry name" value="INNER MEMBRANE PROTEIN YEBZ"/>
    <property type="match status" value="1"/>
</dbReference>
<keyword evidence="2" id="KW-1003">Cell membrane</keyword>
<dbReference type="Pfam" id="PF05425">
    <property type="entry name" value="CopD"/>
    <property type="match status" value="1"/>
</dbReference>
<dbReference type="InterPro" id="IPR008457">
    <property type="entry name" value="Cu-R_CopD_dom"/>
</dbReference>
<comment type="subcellular location">
    <subcellularLocation>
        <location evidence="1">Cell membrane</location>
        <topology evidence="1">Multi-pass membrane protein</topology>
    </subcellularLocation>
</comment>
<keyword evidence="4" id="KW-1133">Transmembrane helix</keyword>
<proteinExistence type="predicted"/>
<dbReference type="AlphaFoldDB" id="A0A3Q9RNZ9"/>